<dbReference type="Proteomes" id="UP000244441">
    <property type="component" value="Chromosome"/>
</dbReference>
<dbReference type="Pfam" id="PF07277">
    <property type="entry name" value="SapC"/>
    <property type="match status" value="1"/>
</dbReference>
<gene>
    <name evidence="1" type="ORF">C2869_05060</name>
</gene>
<dbReference type="EMBL" id="CP026604">
    <property type="protein sequence ID" value="AWB65847.1"/>
    <property type="molecule type" value="Genomic_DNA"/>
</dbReference>
<proteinExistence type="predicted"/>
<dbReference type="RefSeq" id="WP_108601921.1">
    <property type="nucleotide sequence ID" value="NZ_CP026604.1"/>
</dbReference>
<dbReference type="InterPro" id="IPR010836">
    <property type="entry name" value="SapC"/>
</dbReference>
<dbReference type="KEGG" id="cate:C2869_05060"/>
<keyword evidence="2" id="KW-1185">Reference proteome</keyword>
<organism evidence="1 2">
    <name type="scientific">Saccharobesus litoralis</name>
    <dbReference type="NCBI Taxonomy" id="2172099"/>
    <lineage>
        <taxon>Bacteria</taxon>
        <taxon>Pseudomonadati</taxon>
        <taxon>Pseudomonadota</taxon>
        <taxon>Gammaproteobacteria</taxon>
        <taxon>Alteromonadales</taxon>
        <taxon>Alteromonadaceae</taxon>
        <taxon>Saccharobesus</taxon>
    </lineage>
</organism>
<evidence type="ECO:0000313" key="1">
    <source>
        <dbReference type="EMBL" id="AWB65847.1"/>
    </source>
</evidence>
<sequence>MANYTVVEPQVHKNTSIALGYSAEFGDNIHFAPVIADELRRLVTEYPVGFLKDPQTGQFNLQALLGFEVGENLFLQDQQWLASYIPLHFQRQPFMFGVVGEQETTPADENLVVAINMDSPRVQTSNGHNAQALFDEQDKPTAFMQRINSMLSQLMPGIRRTDTFVQALLDLELIERVQFEIRLKQGGNKKFDGFYSINEDKLAELQGDILQSFHSKGYLQACHLIIASLSNLQKLVNLKDAASEN</sequence>
<reference evidence="1 2" key="1">
    <citation type="submission" date="2018-01" db="EMBL/GenBank/DDBJ databases">
        <title>Genome sequence of a Cantenovulum-like bacteria.</title>
        <authorList>
            <person name="Tan W.R."/>
            <person name="Lau N.-S."/>
            <person name="Go F."/>
            <person name="Amirul A.-A.A."/>
        </authorList>
    </citation>
    <scope>NUCLEOTIDE SEQUENCE [LARGE SCALE GENOMIC DNA]</scope>
    <source>
        <strain evidence="1 2">CCB-QB4</strain>
    </source>
</reference>
<evidence type="ECO:0000313" key="2">
    <source>
        <dbReference type="Proteomes" id="UP000244441"/>
    </source>
</evidence>
<dbReference type="AlphaFoldDB" id="A0A2S0VNP8"/>
<accession>A0A2S0VNP8</accession>
<protein>
    <submittedName>
        <fullName evidence="1">SapC protein</fullName>
    </submittedName>
</protein>
<name>A0A2S0VNP8_9ALTE</name>
<dbReference type="OrthoDB" id="8888710at2"/>